<organism evidence="1">
    <name type="scientific">Salmonella derby</name>
    <dbReference type="NCBI Taxonomy" id="28144"/>
    <lineage>
        <taxon>Bacteria</taxon>
        <taxon>Pseudomonadati</taxon>
        <taxon>Pseudomonadota</taxon>
        <taxon>Gammaproteobacteria</taxon>
        <taxon>Enterobacterales</taxon>
        <taxon>Enterobacteriaceae</taxon>
        <taxon>Salmonella</taxon>
    </lineage>
</organism>
<evidence type="ECO:0000313" key="1">
    <source>
        <dbReference type="EMBL" id="ECA3155084.1"/>
    </source>
</evidence>
<dbReference type="EMBL" id="AAHTYN010000060">
    <property type="protein sequence ID" value="ECA3155084.1"/>
    <property type="molecule type" value="Genomic_DNA"/>
</dbReference>
<accession>A0A3W0AZZ6</accession>
<proteinExistence type="predicted"/>
<gene>
    <name evidence="1" type="ORF">EJW65_23805</name>
</gene>
<dbReference type="AlphaFoldDB" id="A0A3W0AZZ6"/>
<name>A0A3W0AZZ6_SALDE</name>
<protein>
    <submittedName>
        <fullName evidence="1">Phage tail protein</fullName>
    </submittedName>
</protein>
<comment type="caution">
    <text evidence="1">The sequence shown here is derived from an EMBL/GenBank/DDBJ whole genome shotgun (WGS) entry which is preliminary data.</text>
</comment>
<reference evidence="1" key="1">
    <citation type="submission" date="2018-12" db="EMBL/GenBank/DDBJ databases">
        <authorList>
            <consortium name="NARMS: The National Antimicrobial Resistance Monitoring System"/>
        </authorList>
    </citation>
    <scope>NUCLEOTIDE SEQUENCE</scope>
    <source>
        <strain evidence="1">FSIS11816337</strain>
    </source>
</reference>
<sequence length="552" mass="59258">MNKISFSVGQAAGVAVMAVDADATLSNTSGGASVFAGLVISRRGAPGKVLQVNATTYQSVLGTPIHPRVGAAFESYRHVERAVNGGSGYVVRVCPKDMKVPGISVSVAAQAKASKATAKNLAVEPETVEVNTSDTISVRVTETATTKPVTFTPKKTPEITEDAVAIFYIKDGDASQNRTLSLTRDDDSELYTLTLKEKQADGSVETLESHQVSFKPEGTNDMGQPAWIPTLLESQSNRLGAVLADNAEGVAAKISFEDVAFEGGSDGTLTSIEAEDYLEALKILEASEVNYTALLSLGCYDPSVLAKIKTLAEDVRVDMFYDLSGNQTPEKAIEEAKSHSFGGSHQPSRYYFPYACRDTFTGMNVVYGISCDAFVAKAKGVALVSDVGGWHYAPAGVSRAIIDRQNISRLASVGVIDREAFVKARINPVSIAADGSVYIDDSLTTFSKNNYLRFQHVSSLMNAIARNFYEVAQAIKHEPDGITQATLMKAMTELLDRFYAAGALVKPRDASQGEAPYVVSVTQQDIDLWQVDWSVCPTGTARRIVGKPILMR</sequence>